<evidence type="ECO:0000259" key="2">
    <source>
        <dbReference type="PROSITE" id="PS50887"/>
    </source>
</evidence>
<dbReference type="OrthoDB" id="9805474at2"/>
<keyword evidence="4" id="KW-1185">Reference proteome</keyword>
<feature type="transmembrane region" description="Helical" evidence="1">
    <location>
        <begin position="88"/>
        <end position="107"/>
    </location>
</feature>
<dbReference type="PANTHER" id="PTHR45138:SF9">
    <property type="entry name" value="DIGUANYLATE CYCLASE DGCM-RELATED"/>
    <property type="match status" value="1"/>
</dbReference>
<feature type="transmembrane region" description="Helical" evidence="1">
    <location>
        <begin position="15"/>
        <end position="43"/>
    </location>
</feature>
<dbReference type="InterPro" id="IPR000160">
    <property type="entry name" value="GGDEF_dom"/>
</dbReference>
<dbReference type="Gene3D" id="3.30.70.270">
    <property type="match status" value="1"/>
</dbReference>
<dbReference type="CDD" id="cd01949">
    <property type="entry name" value="GGDEF"/>
    <property type="match status" value="1"/>
</dbReference>
<reference evidence="3 4" key="1">
    <citation type="submission" date="2016-11" db="EMBL/GenBank/DDBJ databases">
        <authorList>
            <person name="Jaros S."/>
            <person name="Januszkiewicz K."/>
            <person name="Wedrychowicz H."/>
        </authorList>
    </citation>
    <scope>NUCLEOTIDE SEQUENCE [LARGE SCALE GENOMIC DNA]</scope>
    <source>
        <strain evidence="3 4">DSM 15929</strain>
    </source>
</reference>
<feature type="transmembrane region" description="Helical" evidence="1">
    <location>
        <begin position="142"/>
        <end position="160"/>
    </location>
</feature>
<dbReference type="InterPro" id="IPR043128">
    <property type="entry name" value="Rev_trsase/Diguanyl_cyclase"/>
</dbReference>
<dbReference type="AlphaFoldDB" id="A0A1M6UK02"/>
<keyword evidence="1" id="KW-0472">Membrane</keyword>
<organism evidence="3 4">
    <name type="scientific">Anaerocolumna jejuensis DSM 15929</name>
    <dbReference type="NCBI Taxonomy" id="1121322"/>
    <lineage>
        <taxon>Bacteria</taxon>
        <taxon>Bacillati</taxon>
        <taxon>Bacillota</taxon>
        <taxon>Clostridia</taxon>
        <taxon>Lachnospirales</taxon>
        <taxon>Lachnospiraceae</taxon>
        <taxon>Anaerocolumna</taxon>
    </lineage>
</organism>
<dbReference type="NCBIfam" id="TIGR00254">
    <property type="entry name" value="GGDEF"/>
    <property type="match status" value="1"/>
</dbReference>
<keyword evidence="1" id="KW-1133">Transmembrane helix</keyword>
<gene>
    <name evidence="3" type="ORF">SAMN02745136_03121</name>
</gene>
<keyword evidence="1" id="KW-0812">Transmembrane</keyword>
<dbReference type="GO" id="GO:1902201">
    <property type="term" value="P:negative regulation of bacterial-type flagellum-dependent cell motility"/>
    <property type="evidence" value="ECO:0007669"/>
    <property type="project" value="TreeGrafter"/>
</dbReference>
<dbReference type="InterPro" id="IPR050469">
    <property type="entry name" value="Diguanylate_Cyclase"/>
</dbReference>
<dbReference type="STRING" id="1121322.SAMN02745136_03121"/>
<feature type="transmembrane region" description="Helical" evidence="1">
    <location>
        <begin position="119"/>
        <end position="136"/>
    </location>
</feature>
<dbReference type="EMBL" id="FRAC01000015">
    <property type="protein sequence ID" value="SHK69470.1"/>
    <property type="molecule type" value="Genomic_DNA"/>
</dbReference>
<dbReference type="GO" id="GO:0005886">
    <property type="term" value="C:plasma membrane"/>
    <property type="evidence" value="ECO:0007669"/>
    <property type="project" value="TreeGrafter"/>
</dbReference>
<dbReference type="RefSeq" id="WP_073277544.1">
    <property type="nucleotide sequence ID" value="NZ_FRAC01000015.1"/>
</dbReference>
<dbReference type="GO" id="GO:0052621">
    <property type="term" value="F:diguanylate cyclase activity"/>
    <property type="evidence" value="ECO:0007669"/>
    <property type="project" value="TreeGrafter"/>
</dbReference>
<name>A0A1M6UK02_9FIRM</name>
<accession>A0A1M6UK02</accession>
<dbReference type="SUPFAM" id="SSF55073">
    <property type="entry name" value="Nucleotide cyclase"/>
    <property type="match status" value="1"/>
</dbReference>
<feature type="domain" description="GGDEF" evidence="2">
    <location>
        <begin position="207"/>
        <end position="344"/>
    </location>
</feature>
<dbReference type="PROSITE" id="PS50887">
    <property type="entry name" value="GGDEF"/>
    <property type="match status" value="1"/>
</dbReference>
<dbReference type="SMART" id="SM00267">
    <property type="entry name" value="GGDEF"/>
    <property type="match status" value="1"/>
</dbReference>
<proteinExistence type="predicted"/>
<dbReference type="PANTHER" id="PTHR45138">
    <property type="entry name" value="REGULATORY COMPONENTS OF SENSORY TRANSDUCTION SYSTEM"/>
    <property type="match status" value="1"/>
</dbReference>
<evidence type="ECO:0000256" key="1">
    <source>
        <dbReference type="SAM" id="Phobius"/>
    </source>
</evidence>
<sequence length="365" mass="42816">MEDDKFYDFLNKLMVINLIMSILFSVITFLFNISILSIAFAALPIAVKLIFWFSRNSFIYIDEITDNTRLIINLSIITLYFVMDAIIYHNFLPSSIFLIIPIFVLALKKDIEIVKLESVITVVFMILILIVSIFITPFQSNFLTNFILFIVVLIQFLLTIKTYTEETLSISAKSDFFMDKSKRDGMTGLYNSSTFYETVAEKVQLMAPFCIAIINIDNFKYVKDTYGQPFGLYVLKTLVKTIKKACRDQDIAFRFNGEDIAVVFPRTTEDDAFKIAEKIRKNFQEKTYEHNIEWARTKKPISISIGLIENNKRGAMPQELIEKCDQALFYSKQHGKNQTTIYQEHIKEWEDKFEDFRRKYRDYER</sequence>
<protein>
    <submittedName>
        <fullName evidence="3">Diguanylate cyclase (GGDEF) domain-containing protein</fullName>
    </submittedName>
</protein>
<dbReference type="GO" id="GO:0043709">
    <property type="term" value="P:cell adhesion involved in single-species biofilm formation"/>
    <property type="evidence" value="ECO:0007669"/>
    <property type="project" value="TreeGrafter"/>
</dbReference>
<evidence type="ECO:0000313" key="3">
    <source>
        <dbReference type="EMBL" id="SHK69470.1"/>
    </source>
</evidence>
<dbReference type="InterPro" id="IPR029787">
    <property type="entry name" value="Nucleotide_cyclase"/>
</dbReference>
<dbReference type="Proteomes" id="UP000184386">
    <property type="component" value="Unassembled WGS sequence"/>
</dbReference>
<dbReference type="Pfam" id="PF00990">
    <property type="entry name" value="GGDEF"/>
    <property type="match status" value="1"/>
</dbReference>
<evidence type="ECO:0000313" key="4">
    <source>
        <dbReference type="Proteomes" id="UP000184386"/>
    </source>
</evidence>